<dbReference type="SUPFAM" id="SSF118310">
    <property type="entry name" value="AN1-like Zinc finger"/>
    <property type="match status" value="1"/>
</dbReference>
<reference evidence="5" key="1">
    <citation type="journal article" date="2020" name="Nature">
        <title>Giant virus diversity and host interactions through global metagenomics.</title>
        <authorList>
            <person name="Schulz F."/>
            <person name="Roux S."/>
            <person name="Paez-Espino D."/>
            <person name="Jungbluth S."/>
            <person name="Walsh D.A."/>
            <person name="Denef V.J."/>
            <person name="McMahon K.D."/>
            <person name="Konstantinidis K.T."/>
            <person name="Eloe-Fadrosh E.A."/>
            <person name="Kyrpides N.C."/>
            <person name="Woyke T."/>
        </authorList>
    </citation>
    <scope>NUCLEOTIDE SEQUENCE</scope>
    <source>
        <strain evidence="5">GVMAG-S-ERX556022-25</strain>
    </source>
</reference>
<dbReference type="EMBL" id="MN738812">
    <property type="protein sequence ID" value="QHS84772.1"/>
    <property type="molecule type" value="Genomic_DNA"/>
</dbReference>
<keyword evidence="3" id="KW-0862">Zinc</keyword>
<evidence type="ECO:0000256" key="2">
    <source>
        <dbReference type="ARBA" id="ARBA00022771"/>
    </source>
</evidence>
<dbReference type="InterPro" id="IPR000058">
    <property type="entry name" value="Znf_AN1"/>
</dbReference>
<dbReference type="Gene3D" id="4.10.1110.10">
    <property type="entry name" value="AN1-like Zinc finger"/>
    <property type="match status" value="1"/>
</dbReference>
<accession>A0A6C0AYA9</accession>
<organism evidence="5">
    <name type="scientific">viral metagenome</name>
    <dbReference type="NCBI Taxonomy" id="1070528"/>
    <lineage>
        <taxon>unclassified sequences</taxon>
        <taxon>metagenomes</taxon>
        <taxon>organismal metagenomes</taxon>
    </lineage>
</organism>
<dbReference type="GO" id="GO:0008270">
    <property type="term" value="F:zinc ion binding"/>
    <property type="evidence" value="ECO:0007669"/>
    <property type="project" value="UniProtKB-KW"/>
</dbReference>
<keyword evidence="1" id="KW-0479">Metal-binding</keyword>
<feature type="domain" description="AN1-type" evidence="4">
    <location>
        <begin position="34"/>
        <end position="80"/>
    </location>
</feature>
<protein>
    <recommendedName>
        <fullName evidence="4">AN1-type domain-containing protein</fullName>
    </recommendedName>
</protein>
<proteinExistence type="predicted"/>
<dbReference type="SMART" id="SM00154">
    <property type="entry name" value="ZnF_AN1"/>
    <property type="match status" value="1"/>
</dbReference>
<dbReference type="InterPro" id="IPR050652">
    <property type="entry name" value="AN1_A20_ZnFinger"/>
</dbReference>
<dbReference type="PANTHER" id="PTHR10634">
    <property type="entry name" value="AN1-TYPE ZINC FINGER PROTEIN"/>
    <property type="match status" value="1"/>
</dbReference>
<sequence>MNNSSNIIIDMQKDNINNRLIKQDISKNILNKNPDNHTRCMVCNKKINLIGFQCKCKNFFCSKHQYPDTHNCTFDYKKYGKKIIEKENPIIISSKVNSL</sequence>
<dbReference type="InterPro" id="IPR035896">
    <property type="entry name" value="AN1-like_Znf"/>
</dbReference>
<evidence type="ECO:0000313" key="5">
    <source>
        <dbReference type="EMBL" id="QHS84772.1"/>
    </source>
</evidence>
<evidence type="ECO:0000256" key="3">
    <source>
        <dbReference type="ARBA" id="ARBA00022833"/>
    </source>
</evidence>
<name>A0A6C0AYA9_9ZZZZ</name>
<keyword evidence="2" id="KW-0863">Zinc-finger</keyword>
<dbReference type="AlphaFoldDB" id="A0A6C0AYA9"/>
<evidence type="ECO:0000259" key="4">
    <source>
        <dbReference type="PROSITE" id="PS51039"/>
    </source>
</evidence>
<evidence type="ECO:0000256" key="1">
    <source>
        <dbReference type="ARBA" id="ARBA00022723"/>
    </source>
</evidence>
<dbReference type="PROSITE" id="PS51039">
    <property type="entry name" value="ZF_AN1"/>
    <property type="match status" value="1"/>
</dbReference>
<dbReference type="Pfam" id="PF01428">
    <property type="entry name" value="zf-AN1"/>
    <property type="match status" value="1"/>
</dbReference>